<protein>
    <submittedName>
        <fullName evidence="5">Tyrosine-protein phosphatase domain-containing protein</fullName>
    </submittedName>
</protein>
<evidence type="ECO:0000256" key="1">
    <source>
        <dbReference type="SAM" id="MobiDB-lite"/>
    </source>
</evidence>
<feature type="domain" description="Tyrosine specific protein phosphatases" evidence="3">
    <location>
        <begin position="522"/>
        <end position="577"/>
    </location>
</feature>
<evidence type="ECO:0000259" key="2">
    <source>
        <dbReference type="PROSITE" id="PS50055"/>
    </source>
</evidence>
<dbReference type="Pfam" id="PF00102">
    <property type="entry name" value="Y_phosphatase"/>
    <property type="match status" value="1"/>
</dbReference>
<dbReference type="InterPro" id="IPR000242">
    <property type="entry name" value="PTP_cat"/>
</dbReference>
<dbReference type="SMART" id="SM00194">
    <property type="entry name" value="PTPc"/>
    <property type="match status" value="1"/>
</dbReference>
<dbReference type="PANTHER" id="PTHR46163">
    <property type="entry name" value="TYROSINE-PROTEIN PHOSPHATASE-RELATED"/>
    <property type="match status" value="1"/>
</dbReference>
<dbReference type="OrthoDB" id="6058203at2759"/>
<dbReference type="AlphaFoldDB" id="A0A7I4YGA1"/>
<dbReference type="InterPro" id="IPR052782">
    <property type="entry name" value="Oocyte-zygote_transition_reg"/>
</dbReference>
<feature type="region of interest" description="Disordered" evidence="1">
    <location>
        <begin position="248"/>
        <end position="308"/>
    </location>
</feature>
<dbReference type="SUPFAM" id="SSF52799">
    <property type="entry name" value="(Phosphotyrosine protein) phosphatases II"/>
    <property type="match status" value="1"/>
</dbReference>
<feature type="compositionally biased region" description="Basic and acidic residues" evidence="1">
    <location>
        <begin position="79"/>
        <end position="94"/>
    </location>
</feature>
<sequence>MKPNTRRGSAKMGKGTAEMDRVSAEVGRGSAKMGRGSAEVGRGSAEVGRGSAEMGRGSAEVGRASAEKGRGSAEQGRGSAEKGRGSAEKGRGSAEKGPSNKPQKKKTSKLKKSKEGKRSSAHKKRTKRRKKYRDTLYKLTHPLIDVEATIESDYGEEGKLKELEKTKPEELSAEPIKGKLKAPSKRIELQPPRPRRKARGIRGIEITEDGLKPIIWQTHSLRERKVRATPKPLVKKRAYSENWRAKIQRERKEGKEDGRKPSQISSQERENEKKATIQTEKPPSFNASLVPNTAQDNANPEEDEGSTKMFFEEIKKCDDPRRVWMERTLTKGLNYQLRKFKDNRQYKAPHATTQASDANPHKDRYIDIRCLDATRVVLRDHPSDYINANYIVSLTGRMFICTQAPMEITKEDFWKMIVQERCRTIVMICSESDENMNKCISYYPSRLGEKVTVGKTTVTSISQTISGNVGYTTSIFEVEHSQTRFTLCHIHCTTWPDHSAPKECGSVIAIHRLLWKNGTCSPIVVHCSAGIGRTCTLVGIELLLERILLRRNPSAIAIVRLMRRCRMGAVQVSVQFIFMQLVLMELFCEDGIMDPHDPRMNDFRKKYERLLTRYNEGLAKRQKASPSKGSTLSEEATTEAKD</sequence>
<feature type="region of interest" description="Disordered" evidence="1">
    <location>
        <begin position="618"/>
        <end position="642"/>
    </location>
</feature>
<evidence type="ECO:0000259" key="3">
    <source>
        <dbReference type="PROSITE" id="PS50056"/>
    </source>
</evidence>
<proteinExistence type="predicted"/>
<dbReference type="Gene3D" id="3.90.190.10">
    <property type="entry name" value="Protein tyrosine phosphatase superfamily"/>
    <property type="match status" value="1"/>
</dbReference>
<dbReference type="PROSITE" id="PS50055">
    <property type="entry name" value="TYR_PHOSPHATASE_PTP"/>
    <property type="match status" value="1"/>
</dbReference>
<dbReference type="SMART" id="SM00404">
    <property type="entry name" value="PTPc_motif"/>
    <property type="match status" value="1"/>
</dbReference>
<feature type="compositionally biased region" description="Polar residues" evidence="1">
    <location>
        <begin position="624"/>
        <end position="635"/>
    </location>
</feature>
<dbReference type="PROSITE" id="PS50056">
    <property type="entry name" value="TYR_PHOSPHATASE_2"/>
    <property type="match status" value="1"/>
</dbReference>
<dbReference type="Proteomes" id="UP000025227">
    <property type="component" value="Unplaced"/>
</dbReference>
<accession>A0A7I4YGA1</accession>
<organism evidence="4 5">
    <name type="scientific">Haemonchus contortus</name>
    <name type="common">Barber pole worm</name>
    <dbReference type="NCBI Taxonomy" id="6289"/>
    <lineage>
        <taxon>Eukaryota</taxon>
        <taxon>Metazoa</taxon>
        <taxon>Ecdysozoa</taxon>
        <taxon>Nematoda</taxon>
        <taxon>Chromadorea</taxon>
        <taxon>Rhabditida</taxon>
        <taxon>Rhabditina</taxon>
        <taxon>Rhabditomorpha</taxon>
        <taxon>Strongyloidea</taxon>
        <taxon>Trichostrongylidae</taxon>
        <taxon>Haemonchus</taxon>
    </lineage>
</organism>
<feature type="compositionally biased region" description="Basic and acidic residues" evidence="1">
    <location>
        <begin position="156"/>
        <end position="170"/>
    </location>
</feature>
<feature type="region of interest" description="Disordered" evidence="1">
    <location>
        <begin position="155"/>
        <end position="204"/>
    </location>
</feature>
<dbReference type="GO" id="GO:0004725">
    <property type="term" value="F:protein tyrosine phosphatase activity"/>
    <property type="evidence" value="ECO:0007669"/>
    <property type="project" value="InterPro"/>
</dbReference>
<feature type="compositionally biased region" description="Basic and acidic residues" evidence="1">
    <location>
        <begin position="248"/>
        <end position="260"/>
    </location>
</feature>
<feature type="domain" description="Tyrosine-protein phosphatase" evidence="2">
    <location>
        <begin position="333"/>
        <end position="586"/>
    </location>
</feature>
<evidence type="ECO:0000313" key="5">
    <source>
        <dbReference type="WBParaSite" id="HCON_00097020-00001"/>
    </source>
</evidence>
<feature type="region of interest" description="Disordered" evidence="1">
    <location>
        <begin position="1"/>
        <end position="135"/>
    </location>
</feature>
<feature type="compositionally biased region" description="Basic residues" evidence="1">
    <location>
        <begin position="102"/>
        <end position="132"/>
    </location>
</feature>
<name>A0A7I4YGA1_HAECO</name>
<dbReference type="CDD" id="cd00047">
    <property type="entry name" value="PTPc"/>
    <property type="match status" value="1"/>
</dbReference>
<dbReference type="PRINTS" id="PR00700">
    <property type="entry name" value="PRTYPHPHTASE"/>
</dbReference>
<dbReference type="InterPro" id="IPR003595">
    <property type="entry name" value="Tyr_Pase_cat"/>
</dbReference>
<dbReference type="WBParaSite" id="HCON_00097020-00001">
    <property type="protein sequence ID" value="HCON_00097020-00001"/>
    <property type="gene ID" value="HCON_00097020"/>
</dbReference>
<dbReference type="OMA" id="VAINILC"/>
<dbReference type="InterPro" id="IPR000387">
    <property type="entry name" value="Tyr_Pase_dom"/>
</dbReference>
<evidence type="ECO:0000313" key="4">
    <source>
        <dbReference type="Proteomes" id="UP000025227"/>
    </source>
</evidence>
<feature type="compositionally biased region" description="Polar residues" evidence="1">
    <location>
        <begin position="276"/>
        <end position="298"/>
    </location>
</feature>
<dbReference type="InterPro" id="IPR029021">
    <property type="entry name" value="Prot-tyrosine_phosphatase-like"/>
</dbReference>
<reference evidence="5" key="1">
    <citation type="submission" date="2020-12" db="UniProtKB">
        <authorList>
            <consortium name="WormBaseParasite"/>
        </authorList>
    </citation>
    <scope>IDENTIFICATION</scope>
    <source>
        <strain evidence="5">MHco3</strain>
    </source>
</reference>
<keyword evidence="4" id="KW-1185">Reference proteome</keyword>